<feature type="region of interest" description="Disordered" evidence="2">
    <location>
        <begin position="478"/>
        <end position="497"/>
    </location>
</feature>
<evidence type="ECO:0000256" key="2">
    <source>
        <dbReference type="SAM" id="MobiDB-lite"/>
    </source>
</evidence>
<evidence type="ECO:0000256" key="1">
    <source>
        <dbReference type="SAM" id="Coils"/>
    </source>
</evidence>
<accession>A0A9X3IWD3</accession>
<keyword evidence="5" id="KW-1185">Reference proteome</keyword>
<feature type="transmembrane region" description="Helical" evidence="3">
    <location>
        <begin position="54"/>
        <end position="71"/>
    </location>
</feature>
<feature type="compositionally biased region" description="Polar residues" evidence="2">
    <location>
        <begin position="968"/>
        <end position="977"/>
    </location>
</feature>
<protein>
    <recommendedName>
        <fullName evidence="6">DUF4175 family protein</fullName>
    </recommendedName>
</protein>
<keyword evidence="1" id="KW-0175">Coiled coil</keyword>
<feature type="region of interest" description="Disordered" evidence="2">
    <location>
        <begin position="549"/>
        <end position="568"/>
    </location>
</feature>
<name>A0A9X3IWD3_9BACT</name>
<evidence type="ECO:0000313" key="5">
    <source>
        <dbReference type="Proteomes" id="UP001150924"/>
    </source>
</evidence>
<feature type="region of interest" description="Disordered" evidence="2">
    <location>
        <begin position="934"/>
        <end position="992"/>
    </location>
</feature>
<feature type="transmembrane region" description="Helical" evidence="3">
    <location>
        <begin position="24"/>
        <end position="48"/>
    </location>
</feature>
<reference evidence="4" key="1">
    <citation type="submission" date="2022-11" db="EMBL/GenBank/DDBJ databases">
        <title>Minimal conservation of predation-associated metabolite biosynthetic gene clusters underscores biosynthetic potential of Myxococcota including descriptions for ten novel species: Archangium lansinium sp. nov., Myxococcus landrumus sp. nov., Nannocystis bai.</title>
        <authorList>
            <person name="Ahearne A."/>
            <person name="Stevens C."/>
            <person name="Phillips K."/>
        </authorList>
    </citation>
    <scope>NUCLEOTIDE SEQUENCE</scope>
    <source>
        <strain evidence="4">Na p29</strain>
    </source>
</reference>
<proteinExistence type="predicted"/>
<feature type="compositionally biased region" description="Basic and acidic residues" evidence="2">
    <location>
        <begin position="853"/>
        <end position="865"/>
    </location>
</feature>
<feature type="coiled-coil region" evidence="1">
    <location>
        <begin position="607"/>
        <end position="663"/>
    </location>
</feature>
<feature type="region of interest" description="Disordered" evidence="2">
    <location>
        <begin position="845"/>
        <end position="865"/>
    </location>
</feature>
<evidence type="ECO:0000256" key="3">
    <source>
        <dbReference type="SAM" id="Phobius"/>
    </source>
</evidence>
<dbReference type="RefSeq" id="WP_267768462.1">
    <property type="nucleotide sequence ID" value="NZ_JAPNKE010000002.1"/>
</dbReference>
<dbReference type="EMBL" id="JAPNKE010000002">
    <property type="protein sequence ID" value="MCY1006326.1"/>
    <property type="molecule type" value="Genomic_DNA"/>
</dbReference>
<keyword evidence="3" id="KW-1133">Transmembrane helix</keyword>
<evidence type="ECO:0000313" key="4">
    <source>
        <dbReference type="EMBL" id="MCY1006326.1"/>
    </source>
</evidence>
<evidence type="ECO:0008006" key="6">
    <source>
        <dbReference type="Google" id="ProtNLM"/>
    </source>
</evidence>
<keyword evidence="3" id="KW-0472">Membrane</keyword>
<feature type="transmembrane region" description="Helical" evidence="3">
    <location>
        <begin position="166"/>
        <end position="186"/>
    </location>
</feature>
<sequence>MNVRPPSLLEFLTAVRRVVRRRELAAAALHSAALLTALAVVTAGLAGWTLRGDLAAAGWLAGAVVTLLVLFGRAWRRILALTGTPHRTALTIARSRGALTRRPREASPFLRSDGSLRREILGATELLLAGPGGHLGSQDLAAAYVRQVEWSLAEARPELAAPPANLRVPALATALLALLGAVLAGYPEFARGLELTLAAEDGRPPAPPEPVWSALSLTLRYPEYSGRVPRQLINPSGAVRALAGTETEVELETRKPASAVHVLLSYDQGPLAEPPAPERIDLSQETDGKWRGRFVVRGAGSWHVVVTPEGGEEPARSAPAPLEIEADEPPEIELLPLPRSQSAPSELDSVELRFKARDDFGIASAVLVFEGGEGQPVRLDAGAPPPRARTWQHRYSWDLSTLPVEDRGRLTYWIEVRDNDPGLGLVPLVDPPGKVARSAKLSLQIRDQETEHAENLADLAALRDSAVDLLARRMLTEEPGLSRADDQAPAEDGDPARRMSGMRELLAASGGLLSAISTAIDALSVDTLAPPRDVAVLVGVHKRLMELHRRESTEHEELPPGAEDERPDAAGRTLGKLLATNRLQLTQLEDEVIRLDDLVDNELLAQVEQLVARLQTSQQKLVDLLERLKAGDESVRGEVDQLQQRIREDLRRLSEARAKLDKELGQEFLNTDAFEAMAEQLRQQDVGEQLRQGDVDGALDRARGVLDELRQLRSGVQDRMASGPGAAMTPEERARMELMREISRIQDEETGLRGESRSLHEEWRKQAGTRPLDPATAQQAAKQAAAIGKALDGINDARLGRDGRRALEDAREQLQRVAAETQASEPKALAAAEAARSAAQALERAVAGAGDDSQERRQLGPLRERGDALRKLLEGSLPAPTEGLDEAAQARFDALAQKQQGLRARAGQVLDGPNARYLPDPGKQAMRGAISEMDSSSGALGERRGGPAVERQSGALGGLQRALDSLRDSSSAPQTTPDPDEVSTETERDRSLRDELMEAMKERAPEGFRGSVERYYEELLR</sequence>
<comment type="caution">
    <text evidence="4">The sequence shown here is derived from an EMBL/GenBank/DDBJ whole genome shotgun (WGS) entry which is preliminary data.</text>
</comment>
<dbReference type="Proteomes" id="UP001150924">
    <property type="component" value="Unassembled WGS sequence"/>
</dbReference>
<organism evidence="4 5">
    <name type="scientific">Nannocystis pusilla</name>
    <dbReference type="NCBI Taxonomy" id="889268"/>
    <lineage>
        <taxon>Bacteria</taxon>
        <taxon>Pseudomonadati</taxon>
        <taxon>Myxococcota</taxon>
        <taxon>Polyangia</taxon>
        <taxon>Nannocystales</taxon>
        <taxon>Nannocystaceae</taxon>
        <taxon>Nannocystis</taxon>
    </lineage>
</organism>
<gene>
    <name evidence="4" type="ORF">OV079_12295</name>
</gene>
<keyword evidence="3" id="KW-0812">Transmembrane</keyword>
<dbReference type="AlphaFoldDB" id="A0A9X3IWD3"/>